<organism evidence="5 6">
    <name type="scientific">Lasiodiplodia theobromae</name>
    <dbReference type="NCBI Taxonomy" id="45133"/>
    <lineage>
        <taxon>Eukaryota</taxon>
        <taxon>Fungi</taxon>
        <taxon>Dikarya</taxon>
        <taxon>Ascomycota</taxon>
        <taxon>Pezizomycotina</taxon>
        <taxon>Dothideomycetes</taxon>
        <taxon>Dothideomycetes incertae sedis</taxon>
        <taxon>Botryosphaeriales</taxon>
        <taxon>Botryosphaeriaceae</taxon>
        <taxon>Lasiodiplodia</taxon>
    </lineage>
</organism>
<dbReference type="PRINTS" id="PR00080">
    <property type="entry name" value="SDRFAMILY"/>
</dbReference>
<protein>
    <submittedName>
        <fullName evidence="5">Putative oxidoreductase</fullName>
    </submittedName>
</protein>
<dbReference type="AlphaFoldDB" id="A0A5N5D0N5"/>
<evidence type="ECO:0000256" key="3">
    <source>
        <dbReference type="ARBA" id="ARBA00023002"/>
    </source>
</evidence>
<dbReference type="InterPro" id="IPR036291">
    <property type="entry name" value="NAD(P)-bd_dom_sf"/>
</dbReference>
<name>A0A5N5D0N5_9PEZI</name>
<dbReference type="EMBL" id="VCHE01000114">
    <property type="protein sequence ID" value="KAB2571022.1"/>
    <property type="molecule type" value="Genomic_DNA"/>
</dbReference>
<evidence type="ECO:0000313" key="5">
    <source>
        <dbReference type="EMBL" id="KAB2571022.1"/>
    </source>
</evidence>
<sequence>MGLCSPTFNPDQDIPDLSEQVIIVTGGNAGLGLETVRQLAKHNPSRIYLAARSKEKAEAAIKQLKVADPDCAPIAFLHLDLSSFQSIIAATQTFQASESRLDILVNNAGIMMTPEGLTKEGYEIQFGTNVIGPALLTQLLLPLLQRTAKINPQTRVVNLSSASESVAPSDIYKFDELKTTMPKRHTTARYALSKLADIHYTTAMAEKHKDVKFISVHPGMVATNLHHDSTGTFLKPLLNTAVVLFATPVEKGVYSQLWAAASPDARSGEFYRPVGVAGKGSKLSQNRVLGEELWDWIQGELRDVLQVHGN</sequence>
<proteinExistence type="inferred from homology"/>
<accession>A0A5N5D0N5</accession>
<evidence type="ECO:0000256" key="1">
    <source>
        <dbReference type="ARBA" id="ARBA00006484"/>
    </source>
</evidence>
<evidence type="ECO:0000256" key="4">
    <source>
        <dbReference type="RuleBase" id="RU000363"/>
    </source>
</evidence>
<dbReference type="PRINTS" id="PR00081">
    <property type="entry name" value="GDHRDH"/>
</dbReference>
<reference evidence="5 6" key="1">
    <citation type="journal article" date="2019" name="Sci. Rep.">
        <title>A multi-omics analysis of the grapevine pathogen Lasiodiplodia theobromae reveals that temperature affects the expression of virulence- and pathogenicity-related genes.</title>
        <authorList>
            <person name="Felix C."/>
            <person name="Meneses R."/>
            <person name="Goncalves M.F.M."/>
            <person name="Tilleman L."/>
            <person name="Duarte A.S."/>
            <person name="Jorrin-Novo J.V."/>
            <person name="Van de Peer Y."/>
            <person name="Deforce D."/>
            <person name="Van Nieuwerburgh F."/>
            <person name="Esteves A.C."/>
            <person name="Alves A."/>
        </authorList>
    </citation>
    <scope>NUCLEOTIDE SEQUENCE [LARGE SCALE GENOMIC DNA]</scope>
    <source>
        <strain evidence="5 6">LA-SOL3</strain>
    </source>
</reference>
<dbReference type="Proteomes" id="UP000325902">
    <property type="component" value="Unassembled WGS sequence"/>
</dbReference>
<dbReference type="OrthoDB" id="191139at2759"/>
<dbReference type="PANTHER" id="PTHR24320">
    <property type="entry name" value="RETINOL DEHYDROGENASE"/>
    <property type="match status" value="1"/>
</dbReference>
<dbReference type="Pfam" id="PF00106">
    <property type="entry name" value="adh_short"/>
    <property type="match status" value="1"/>
</dbReference>
<dbReference type="SUPFAM" id="SSF51735">
    <property type="entry name" value="NAD(P)-binding Rossmann-fold domains"/>
    <property type="match status" value="1"/>
</dbReference>
<comment type="similarity">
    <text evidence="1 4">Belongs to the short-chain dehydrogenases/reductases (SDR) family.</text>
</comment>
<dbReference type="Gene3D" id="3.40.50.720">
    <property type="entry name" value="NAD(P)-binding Rossmann-like Domain"/>
    <property type="match status" value="1"/>
</dbReference>
<keyword evidence="3" id="KW-0560">Oxidoreductase</keyword>
<dbReference type="InterPro" id="IPR002347">
    <property type="entry name" value="SDR_fam"/>
</dbReference>
<evidence type="ECO:0000256" key="2">
    <source>
        <dbReference type="ARBA" id="ARBA00022857"/>
    </source>
</evidence>
<keyword evidence="2" id="KW-0521">NADP</keyword>
<gene>
    <name evidence="5" type="ORF">DBV05_g10336</name>
</gene>
<dbReference type="PANTHER" id="PTHR24320:SF282">
    <property type="entry name" value="WW DOMAIN-CONTAINING OXIDOREDUCTASE"/>
    <property type="match status" value="1"/>
</dbReference>
<dbReference type="GO" id="GO:0016491">
    <property type="term" value="F:oxidoreductase activity"/>
    <property type="evidence" value="ECO:0007669"/>
    <property type="project" value="UniProtKB-KW"/>
</dbReference>
<evidence type="ECO:0000313" key="6">
    <source>
        <dbReference type="Proteomes" id="UP000325902"/>
    </source>
</evidence>
<comment type="caution">
    <text evidence="5">The sequence shown here is derived from an EMBL/GenBank/DDBJ whole genome shotgun (WGS) entry which is preliminary data.</text>
</comment>
<keyword evidence="6" id="KW-1185">Reference proteome</keyword>